<reference evidence="1 2" key="1">
    <citation type="submission" date="2019-06" db="EMBL/GenBank/DDBJ databases">
        <title>Whole genome sequence for Cellvibrionaceae sp. R142.</title>
        <authorList>
            <person name="Wang G."/>
        </authorList>
    </citation>
    <scope>NUCLEOTIDE SEQUENCE [LARGE SCALE GENOMIC DNA]</scope>
    <source>
        <strain evidence="1 2">R142</strain>
    </source>
</reference>
<proteinExistence type="predicted"/>
<evidence type="ECO:0008006" key="3">
    <source>
        <dbReference type="Google" id="ProtNLM"/>
    </source>
</evidence>
<dbReference type="Proteomes" id="UP000319732">
    <property type="component" value="Unassembled WGS sequence"/>
</dbReference>
<dbReference type="OrthoDB" id="5702819at2"/>
<dbReference type="AlphaFoldDB" id="A0A545TKD0"/>
<comment type="caution">
    <text evidence="1">The sequence shown here is derived from an EMBL/GenBank/DDBJ whole genome shotgun (WGS) entry which is preliminary data.</text>
</comment>
<protein>
    <recommendedName>
        <fullName evidence="3">Response regulatory domain-containing protein</fullName>
    </recommendedName>
</protein>
<accession>A0A545TKD0</accession>
<name>A0A545TKD0_9GAMM</name>
<evidence type="ECO:0000313" key="2">
    <source>
        <dbReference type="Proteomes" id="UP000319732"/>
    </source>
</evidence>
<dbReference type="RefSeq" id="WP_142905103.1">
    <property type="nucleotide sequence ID" value="NZ_ML660095.1"/>
</dbReference>
<evidence type="ECO:0000313" key="1">
    <source>
        <dbReference type="EMBL" id="TQV77621.1"/>
    </source>
</evidence>
<gene>
    <name evidence="1" type="ORF">FKG94_14720</name>
</gene>
<organism evidence="1 2">
    <name type="scientific">Exilibacterium tricleocarpae</name>
    <dbReference type="NCBI Taxonomy" id="2591008"/>
    <lineage>
        <taxon>Bacteria</taxon>
        <taxon>Pseudomonadati</taxon>
        <taxon>Pseudomonadota</taxon>
        <taxon>Gammaproteobacteria</taxon>
        <taxon>Cellvibrionales</taxon>
        <taxon>Cellvibrionaceae</taxon>
        <taxon>Exilibacterium</taxon>
    </lineage>
</organism>
<dbReference type="EMBL" id="VHSG01000014">
    <property type="protein sequence ID" value="TQV77621.1"/>
    <property type="molecule type" value="Genomic_DNA"/>
</dbReference>
<sequence>MRIALSKRECYHADIYCSDSNSAKKTLRENQISILAVDFYLYGRENGTHVLAWARTKKLLPPYVVVTESDRNKRVLLAEELTKGGYNSADGTTFIKH</sequence>
<keyword evidence="2" id="KW-1185">Reference proteome</keyword>